<dbReference type="AntiFam" id="ANF00142">
    <property type="entry name" value="Shadow ORF (opposite yadG)"/>
</dbReference>
<protein>
    <submittedName>
        <fullName evidence="1">Uncharacterized protein</fullName>
    </submittedName>
</protein>
<organism evidence="1">
    <name type="scientific">Pseudomonas fluorescens</name>
    <dbReference type="NCBI Taxonomy" id="294"/>
    <lineage>
        <taxon>Bacteria</taxon>
        <taxon>Pseudomonadati</taxon>
        <taxon>Pseudomonadota</taxon>
        <taxon>Gammaproteobacteria</taxon>
        <taxon>Pseudomonadales</taxon>
        <taxon>Pseudomonadaceae</taxon>
        <taxon>Pseudomonas</taxon>
    </lineage>
</organism>
<sequence length="366" mass="38712">MLGKVANREILAAHQAPAEGLQFTGKVLDQGRLTRTVGAQQADPRTRGELQFDLLEDGLVAVAQTAFGQVEQRAGDFLRLAEDEIERRIDVGRRQLFHALQGLDPALRLAGLGGLGLEPGDVLFHVRALRLLLLVGLLLLRQALGTGALERSVAATVEGQLALLDVGDVINHGIEEIPVVGNQQQRARIAFEPVFQPEDGIQVQVVGRFVEQQQVGRTHQGLGQVKAHPPATGEVTDPAVHLLVGKAQACQQLARPRVGGIAVGAVEFDMQACQCGAVMGGFSRGQVGLDLAQAGIAVEHVVDRQAIEGVDLLAHVRDTPIGRQLTVAGVRRQLTAQQGEQAGFTGAVGTDQAGFLAGVQGHLGAF</sequence>
<accession>A0A5E6TH86</accession>
<proteinExistence type="predicted"/>
<dbReference type="EMBL" id="CABVHG010000016">
    <property type="protein sequence ID" value="VVM92611.1"/>
    <property type="molecule type" value="Genomic_DNA"/>
</dbReference>
<reference evidence="1" key="1">
    <citation type="submission" date="2019-09" db="EMBL/GenBank/DDBJ databases">
        <authorList>
            <person name="Chandra G."/>
            <person name="Truman W A."/>
        </authorList>
    </citation>
    <scope>NUCLEOTIDE SEQUENCE [LARGE SCALE GENOMIC DNA]</scope>
    <source>
        <strain evidence="1">PS652</strain>
    </source>
</reference>
<gene>
    <name evidence="1" type="ORF">PS652_02868</name>
</gene>
<evidence type="ECO:0000313" key="1">
    <source>
        <dbReference type="EMBL" id="VVM92611.1"/>
    </source>
</evidence>
<dbReference type="AlphaFoldDB" id="A0A5E6TH86"/>
<name>A0A5E6TH86_PSEFL</name>